<dbReference type="RefSeq" id="XP_024729080.1">
    <property type="nucleotide sequence ID" value="XM_024871356.1"/>
</dbReference>
<dbReference type="InParanoid" id="A0A2J6SN24"/>
<reference evidence="2 3" key="1">
    <citation type="submission" date="2016-04" db="EMBL/GenBank/DDBJ databases">
        <title>A degradative enzymes factory behind the ericoid mycorrhizal symbiosis.</title>
        <authorList>
            <consortium name="DOE Joint Genome Institute"/>
            <person name="Martino E."/>
            <person name="Morin E."/>
            <person name="Grelet G."/>
            <person name="Kuo A."/>
            <person name="Kohler A."/>
            <person name="Daghino S."/>
            <person name="Barry K."/>
            <person name="Choi C."/>
            <person name="Cichocki N."/>
            <person name="Clum A."/>
            <person name="Copeland A."/>
            <person name="Hainaut M."/>
            <person name="Haridas S."/>
            <person name="Labutti K."/>
            <person name="Lindquist E."/>
            <person name="Lipzen A."/>
            <person name="Khouja H.-R."/>
            <person name="Murat C."/>
            <person name="Ohm R."/>
            <person name="Olson A."/>
            <person name="Spatafora J."/>
            <person name="Veneault-Fourrey C."/>
            <person name="Henrissat B."/>
            <person name="Grigoriev I."/>
            <person name="Martin F."/>
            <person name="Perotto S."/>
        </authorList>
    </citation>
    <scope>NUCLEOTIDE SEQUENCE [LARGE SCALE GENOMIC DNA]</scope>
    <source>
        <strain evidence="2 3">E</strain>
    </source>
</reference>
<feature type="domain" description="F-box" evidence="1">
    <location>
        <begin position="14"/>
        <end position="44"/>
    </location>
</feature>
<evidence type="ECO:0000259" key="1">
    <source>
        <dbReference type="Pfam" id="PF00646"/>
    </source>
</evidence>
<organism evidence="2 3">
    <name type="scientific">Hyaloscypha bicolor E</name>
    <dbReference type="NCBI Taxonomy" id="1095630"/>
    <lineage>
        <taxon>Eukaryota</taxon>
        <taxon>Fungi</taxon>
        <taxon>Dikarya</taxon>
        <taxon>Ascomycota</taxon>
        <taxon>Pezizomycotina</taxon>
        <taxon>Leotiomycetes</taxon>
        <taxon>Helotiales</taxon>
        <taxon>Hyaloscyphaceae</taxon>
        <taxon>Hyaloscypha</taxon>
        <taxon>Hyaloscypha bicolor</taxon>
    </lineage>
</organism>
<dbReference type="Pfam" id="PF00646">
    <property type="entry name" value="F-box"/>
    <property type="match status" value="1"/>
</dbReference>
<proteinExistence type="predicted"/>
<gene>
    <name evidence="2" type="ORF">K444DRAFT_255576</name>
</gene>
<dbReference type="AlphaFoldDB" id="A0A2J6SN24"/>
<accession>A0A2J6SN24</accession>
<dbReference type="EMBL" id="KZ613912">
    <property type="protein sequence ID" value="PMD52176.1"/>
    <property type="molecule type" value="Genomic_DNA"/>
</dbReference>
<name>A0A2J6SN24_9HELO</name>
<protein>
    <recommendedName>
        <fullName evidence="1">F-box domain-containing protein</fullName>
    </recommendedName>
</protein>
<dbReference type="CDD" id="cd09917">
    <property type="entry name" value="F-box_SF"/>
    <property type="match status" value="1"/>
</dbReference>
<dbReference type="Proteomes" id="UP000235371">
    <property type="component" value="Unassembled WGS sequence"/>
</dbReference>
<sequence length="444" mass="50522">MGAFLSQESVEAQFSGLPVELIGNIISLLPPCDVASLRLMSKAFAVMGRRGLFNGRLTLRIYRDDMRRLTGIGGCPWLAACIQEIEIFVAEVDCHHFDYQPRVEIDEDTLAELQCVWRFLEVNRSGLFCLEGLLATAFPSFTHVNSIVVTSRKFPFGFITQSDSLRPAWRHIIETAEDPSHLNSHRPRYKESTARFPNLVLAARAYLPPLTKLVFDPFPIEALIRRNLTSMEGAKTSMMTEMIKLCNRLQHLQIAIDGHSDGRYYDGPSIGRAMSKFLGSLYYLRALELSFPLARFTTPGYIDHIFGIYLPCLRTFKLEKIGAPPDVLLSFLIRHNATLRELRLSSTALCVHTEDSFKDFITALRDSLRLENFEMFNWDSKEETLYVEERCQDPGEMSRRLEQYVKGEGSWCSGAELAFSNARIVQNPLEGHETHVQVIEPDQD</sequence>
<dbReference type="GeneID" id="36579438"/>
<keyword evidence="3" id="KW-1185">Reference proteome</keyword>
<dbReference type="InterPro" id="IPR036047">
    <property type="entry name" value="F-box-like_dom_sf"/>
</dbReference>
<dbReference type="SUPFAM" id="SSF81383">
    <property type="entry name" value="F-box domain"/>
    <property type="match status" value="1"/>
</dbReference>
<evidence type="ECO:0000313" key="3">
    <source>
        <dbReference type="Proteomes" id="UP000235371"/>
    </source>
</evidence>
<dbReference type="OrthoDB" id="5422579at2759"/>
<evidence type="ECO:0000313" key="2">
    <source>
        <dbReference type="EMBL" id="PMD52176.1"/>
    </source>
</evidence>
<dbReference type="InterPro" id="IPR032675">
    <property type="entry name" value="LRR_dom_sf"/>
</dbReference>
<dbReference type="Gene3D" id="3.80.10.10">
    <property type="entry name" value="Ribonuclease Inhibitor"/>
    <property type="match status" value="1"/>
</dbReference>
<dbReference type="InterPro" id="IPR001810">
    <property type="entry name" value="F-box_dom"/>
</dbReference>